<sequence>MRRKNSRTVTTFLLALSLLVSSITASAAPLQAATVQPRYVGLATLSAQLDISSSGLAACYSMVNVRSGYTAEVTMELLQSPEGKNSWSKEKSWDTSGSGRLTIDEIWFVAPGYDYKVEVSVDVYNSSGRIVESPVKDSIIVSY</sequence>
<evidence type="ECO:0000313" key="2">
    <source>
        <dbReference type="EMBL" id="HJC40741.1"/>
    </source>
</evidence>
<keyword evidence="1" id="KW-0732">Signal</keyword>
<dbReference type="Proteomes" id="UP000823882">
    <property type="component" value="Unassembled WGS sequence"/>
</dbReference>
<gene>
    <name evidence="2" type="ORF">H9701_04230</name>
</gene>
<dbReference type="EMBL" id="DWWJ01000080">
    <property type="protein sequence ID" value="HJC40741.1"/>
    <property type="molecule type" value="Genomic_DNA"/>
</dbReference>
<feature type="chain" id="PRO_5039479930" description="FlgD Ig-like domain-containing protein" evidence="1">
    <location>
        <begin position="28"/>
        <end position="143"/>
    </location>
</feature>
<proteinExistence type="predicted"/>
<accession>A0A9D2T0C9</accession>
<reference evidence="2" key="2">
    <citation type="submission" date="2021-04" db="EMBL/GenBank/DDBJ databases">
        <authorList>
            <person name="Gilroy R."/>
        </authorList>
    </citation>
    <scope>NUCLEOTIDE SEQUENCE</scope>
    <source>
        <strain evidence="2">CHK186-1790</strain>
    </source>
</reference>
<feature type="signal peptide" evidence="1">
    <location>
        <begin position="1"/>
        <end position="27"/>
    </location>
</feature>
<protein>
    <recommendedName>
        <fullName evidence="4">FlgD Ig-like domain-containing protein</fullName>
    </recommendedName>
</protein>
<evidence type="ECO:0008006" key="4">
    <source>
        <dbReference type="Google" id="ProtNLM"/>
    </source>
</evidence>
<organism evidence="2 3">
    <name type="scientific">Candidatus Intestinimonas pullistercoris</name>
    <dbReference type="NCBI Taxonomy" id="2838623"/>
    <lineage>
        <taxon>Bacteria</taxon>
        <taxon>Bacillati</taxon>
        <taxon>Bacillota</taxon>
        <taxon>Clostridia</taxon>
        <taxon>Eubacteriales</taxon>
        <taxon>Intestinimonas</taxon>
    </lineage>
</organism>
<dbReference type="PROSITE" id="PS00018">
    <property type="entry name" value="EF_HAND_1"/>
    <property type="match status" value="1"/>
</dbReference>
<evidence type="ECO:0000313" key="3">
    <source>
        <dbReference type="Proteomes" id="UP000823882"/>
    </source>
</evidence>
<comment type="caution">
    <text evidence="2">The sequence shown here is derived from an EMBL/GenBank/DDBJ whole genome shotgun (WGS) entry which is preliminary data.</text>
</comment>
<dbReference type="InterPro" id="IPR018247">
    <property type="entry name" value="EF_Hand_1_Ca_BS"/>
</dbReference>
<evidence type="ECO:0000256" key="1">
    <source>
        <dbReference type="SAM" id="SignalP"/>
    </source>
</evidence>
<name>A0A9D2T0C9_9FIRM</name>
<reference evidence="2" key="1">
    <citation type="journal article" date="2021" name="PeerJ">
        <title>Extensive microbial diversity within the chicken gut microbiome revealed by metagenomics and culture.</title>
        <authorList>
            <person name="Gilroy R."/>
            <person name="Ravi A."/>
            <person name="Getino M."/>
            <person name="Pursley I."/>
            <person name="Horton D.L."/>
            <person name="Alikhan N.F."/>
            <person name="Baker D."/>
            <person name="Gharbi K."/>
            <person name="Hall N."/>
            <person name="Watson M."/>
            <person name="Adriaenssens E.M."/>
            <person name="Foster-Nyarko E."/>
            <person name="Jarju S."/>
            <person name="Secka A."/>
            <person name="Antonio M."/>
            <person name="Oren A."/>
            <person name="Chaudhuri R.R."/>
            <person name="La Ragione R."/>
            <person name="Hildebrand F."/>
            <person name="Pallen M.J."/>
        </authorList>
    </citation>
    <scope>NUCLEOTIDE SEQUENCE</scope>
    <source>
        <strain evidence="2">CHK186-1790</strain>
    </source>
</reference>
<dbReference type="AlphaFoldDB" id="A0A9D2T0C9"/>